<dbReference type="SMART" id="SM00756">
    <property type="entry name" value="VKc"/>
    <property type="match status" value="1"/>
</dbReference>
<dbReference type="STRING" id="32264.T1KBS0"/>
<dbReference type="AlphaFoldDB" id="T1KBS0"/>
<dbReference type="GO" id="GO:0042373">
    <property type="term" value="P:vitamin K metabolic process"/>
    <property type="evidence" value="ECO:0007669"/>
    <property type="project" value="InterPro"/>
</dbReference>
<dbReference type="GO" id="GO:0047057">
    <property type="term" value="F:vitamin-K-epoxide reductase (warfarin-sensitive) activity"/>
    <property type="evidence" value="ECO:0007669"/>
    <property type="project" value="UniProtKB-EC"/>
</dbReference>
<evidence type="ECO:0000256" key="6">
    <source>
        <dbReference type="ARBA" id="ARBA00022824"/>
    </source>
</evidence>
<keyword evidence="5" id="KW-0874">Quinone</keyword>
<evidence type="ECO:0000256" key="10">
    <source>
        <dbReference type="ARBA" id="ARBA00023157"/>
    </source>
</evidence>
<comment type="subcellular location">
    <subcellularLocation>
        <location evidence="1">Endoplasmic reticulum membrane</location>
        <topology evidence="1">Multi-pass membrane protein</topology>
    </subcellularLocation>
</comment>
<keyword evidence="8" id="KW-0560">Oxidoreductase</keyword>
<feature type="transmembrane region" description="Helical" evidence="12">
    <location>
        <begin position="84"/>
        <end position="101"/>
    </location>
</feature>
<dbReference type="OrthoDB" id="17010at2759"/>
<dbReference type="InterPro" id="IPR012932">
    <property type="entry name" value="VKOR"/>
</dbReference>
<dbReference type="Proteomes" id="UP000015104">
    <property type="component" value="Unassembled WGS sequence"/>
</dbReference>
<keyword evidence="10" id="KW-1015">Disulfide bond</keyword>
<keyword evidence="4 12" id="KW-0812">Transmembrane</keyword>
<dbReference type="EC" id="1.17.4.4" evidence="3"/>
<evidence type="ECO:0000313" key="14">
    <source>
        <dbReference type="EnsemblMetazoa" id="tetur08g05070.1"/>
    </source>
</evidence>
<evidence type="ECO:0000313" key="15">
    <source>
        <dbReference type="Proteomes" id="UP000015104"/>
    </source>
</evidence>
<evidence type="ECO:0000259" key="13">
    <source>
        <dbReference type="SMART" id="SM00756"/>
    </source>
</evidence>
<dbReference type="EnsemblMetazoa" id="tetur08g05070.1">
    <property type="protein sequence ID" value="tetur08g05070.1"/>
    <property type="gene ID" value="tetur08g05070"/>
</dbReference>
<dbReference type="PANTHER" id="PTHR14519">
    <property type="entry name" value="VITAMIN K EPOXIDE REDUCTASE COMPLEX, SUBUNIT 1"/>
    <property type="match status" value="1"/>
</dbReference>
<organism evidence="14 15">
    <name type="scientific">Tetranychus urticae</name>
    <name type="common">Two-spotted spider mite</name>
    <dbReference type="NCBI Taxonomy" id="32264"/>
    <lineage>
        <taxon>Eukaryota</taxon>
        <taxon>Metazoa</taxon>
        <taxon>Ecdysozoa</taxon>
        <taxon>Arthropoda</taxon>
        <taxon>Chelicerata</taxon>
        <taxon>Arachnida</taxon>
        <taxon>Acari</taxon>
        <taxon>Acariformes</taxon>
        <taxon>Trombidiformes</taxon>
        <taxon>Prostigmata</taxon>
        <taxon>Eleutherengona</taxon>
        <taxon>Raphignathae</taxon>
        <taxon>Tetranychoidea</taxon>
        <taxon>Tetranychidae</taxon>
        <taxon>Tetranychus</taxon>
    </lineage>
</organism>
<comment type="similarity">
    <text evidence="2">Belongs to the VKOR family.</text>
</comment>
<dbReference type="OMA" id="ICIATYV"/>
<keyword evidence="6" id="KW-0256">Endoplasmic reticulum</keyword>
<keyword evidence="9 12" id="KW-0472">Membrane</keyword>
<dbReference type="CDD" id="cd12917">
    <property type="entry name" value="VKOR_euk"/>
    <property type="match status" value="1"/>
</dbReference>
<sequence>MTLKVDKVLRKKLDRNLVCLSLTVFTGLFISLYALFIEIKHANNPNYKPLCDLGQGVSCTAALLSKYGKGLGLLPEDSLLNLPNPVYGIFTYTTLVLVTNFSGTDRFLVNLLLIISIIINLVSLYLAYILYFILHNLCVVCVATYVVNFFLLVFSIQRKRLIRKLTSPKKE</sequence>
<dbReference type="EMBL" id="CAEY01001954">
    <property type="status" value="NOT_ANNOTATED_CDS"/>
    <property type="molecule type" value="Genomic_DNA"/>
</dbReference>
<dbReference type="Pfam" id="PF07884">
    <property type="entry name" value="VKOR"/>
    <property type="match status" value="1"/>
</dbReference>
<evidence type="ECO:0000256" key="1">
    <source>
        <dbReference type="ARBA" id="ARBA00004477"/>
    </source>
</evidence>
<keyword evidence="11" id="KW-0676">Redox-active center</keyword>
<keyword evidence="7 12" id="KW-1133">Transmembrane helix</keyword>
<feature type="transmembrane region" description="Helical" evidence="12">
    <location>
        <begin position="133"/>
        <end position="154"/>
    </location>
</feature>
<feature type="domain" description="Vitamin K epoxide reductase" evidence="13">
    <location>
        <begin position="10"/>
        <end position="159"/>
    </location>
</feature>
<dbReference type="GO" id="GO:0005789">
    <property type="term" value="C:endoplasmic reticulum membrane"/>
    <property type="evidence" value="ECO:0007669"/>
    <property type="project" value="UniProtKB-SubCell"/>
</dbReference>
<evidence type="ECO:0000256" key="2">
    <source>
        <dbReference type="ARBA" id="ARBA00006214"/>
    </source>
</evidence>
<accession>T1KBS0</accession>
<name>T1KBS0_TETUR</name>
<proteinExistence type="inferred from homology"/>
<evidence type="ECO:0000256" key="8">
    <source>
        <dbReference type="ARBA" id="ARBA00023002"/>
    </source>
</evidence>
<dbReference type="eggNOG" id="ENOG502S4E7">
    <property type="taxonomic scope" value="Eukaryota"/>
</dbReference>
<dbReference type="PANTHER" id="PTHR14519:SF8">
    <property type="entry name" value="VITAMIN K EPOXIDE REDUCTASE COMPLEX SUBUNIT 1"/>
    <property type="match status" value="1"/>
</dbReference>
<feature type="transmembrane region" description="Helical" evidence="12">
    <location>
        <begin position="17"/>
        <end position="37"/>
    </location>
</feature>
<dbReference type="InterPro" id="IPR038354">
    <property type="entry name" value="VKOR_sf"/>
</dbReference>
<gene>
    <name evidence="14" type="primary">107362817</name>
</gene>
<reference evidence="15" key="1">
    <citation type="submission" date="2011-08" db="EMBL/GenBank/DDBJ databases">
        <authorList>
            <person name="Rombauts S."/>
        </authorList>
    </citation>
    <scope>NUCLEOTIDE SEQUENCE</scope>
    <source>
        <strain evidence="15">London</strain>
    </source>
</reference>
<dbReference type="InterPro" id="IPR042406">
    <property type="entry name" value="VKORC1/VKORC1L1"/>
</dbReference>
<evidence type="ECO:0000256" key="11">
    <source>
        <dbReference type="ARBA" id="ARBA00023284"/>
    </source>
</evidence>
<dbReference type="HOGENOM" id="CLU_105471_0_1_1"/>
<feature type="transmembrane region" description="Helical" evidence="12">
    <location>
        <begin position="108"/>
        <end position="127"/>
    </location>
</feature>
<evidence type="ECO:0000256" key="7">
    <source>
        <dbReference type="ARBA" id="ARBA00022989"/>
    </source>
</evidence>
<evidence type="ECO:0000256" key="4">
    <source>
        <dbReference type="ARBA" id="ARBA00022692"/>
    </source>
</evidence>
<protein>
    <recommendedName>
        <fullName evidence="3">vitamin-K-epoxide reductase (warfarin-sensitive)</fullName>
        <ecNumber evidence="3">1.17.4.4</ecNumber>
    </recommendedName>
</protein>
<dbReference type="Gene3D" id="1.20.1440.130">
    <property type="entry name" value="VKOR domain"/>
    <property type="match status" value="1"/>
</dbReference>
<evidence type="ECO:0000256" key="3">
    <source>
        <dbReference type="ARBA" id="ARBA00012278"/>
    </source>
</evidence>
<dbReference type="KEGG" id="tut:107362817"/>
<evidence type="ECO:0000256" key="12">
    <source>
        <dbReference type="SAM" id="Phobius"/>
    </source>
</evidence>
<keyword evidence="15" id="KW-1185">Reference proteome</keyword>
<reference evidence="14" key="2">
    <citation type="submission" date="2015-06" db="UniProtKB">
        <authorList>
            <consortium name="EnsemblMetazoa"/>
        </authorList>
    </citation>
    <scope>IDENTIFICATION</scope>
</reference>
<evidence type="ECO:0000256" key="9">
    <source>
        <dbReference type="ARBA" id="ARBA00023136"/>
    </source>
</evidence>
<evidence type="ECO:0000256" key="5">
    <source>
        <dbReference type="ARBA" id="ARBA00022719"/>
    </source>
</evidence>
<dbReference type="GO" id="GO:0048038">
    <property type="term" value="F:quinone binding"/>
    <property type="evidence" value="ECO:0007669"/>
    <property type="project" value="UniProtKB-KW"/>
</dbReference>